<feature type="chain" id="PRO_5039446354" evidence="2">
    <location>
        <begin position="22"/>
        <end position="329"/>
    </location>
</feature>
<keyword evidence="5" id="KW-1185">Reference proteome</keyword>
<reference evidence="4" key="1">
    <citation type="submission" date="2020-09" db="EMBL/GenBank/DDBJ databases">
        <title>A novel bacterium of genus Paenibacillus, isolated from South China Sea.</title>
        <authorList>
            <person name="Huang H."/>
            <person name="Mo K."/>
            <person name="Hu Y."/>
        </authorList>
    </citation>
    <scope>NUCLEOTIDE SEQUENCE</scope>
    <source>
        <strain evidence="4">IB182496</strain>
    </source>
</reference>
<dbReference type="Proteomes" id="UP000621560">
    <property type="component" value="Unassembled WGS sequence"/>
</dbReference>
<dbReference type="GO" id="GO:0006508">
    <property type="term" value="P:proteolysis"/>
    <property type="evidence" value="ECO:0007669"/>
    <property type="project" value="InterPro"/>
</dbReference>
<evidence type="ECO:0000256" key="1">
    <source>
        <dbReference type="SAM" id="MobiDB-lite"/>
    </source>
</evidence>
<feature type="compositionally biased region" description="Basic and acidic residues" evidence="1">
    <location>
        <begin position="75"/>
        <end position="87"/>
    </location>
</feature>
<feature type="domain" description="D-alanyl-D-alanine carboxypeptidase-like core" evidence="3">
    <location>
        <begin position="141"/>
        <end position="256"/>
    </location>
</feature>
<dbReference type="PANTHER" id="PTHR34385">
    <property type="entry name" value="D-ALANYL-D-ALANINE CARBOXYPEPTIDASE"/>
    <property type="match status" value="1"/>
</dbReference>
<dbReference type="InterPro" id="IPR058193">
    <property type="entry name" value="VanY/YodJ_core_dom"/>
</dbReference>
<evidence type="ECO:0000313" key="5">
    <source>
        <dbReference type="Proteomes" id="UP000621560"/>
    </source>
</evidence>
<name>A0A927GU93_9BACL</name>
<evidence type="ECO:0000259" key="3">
    <source>
        <dbReference type="Pfam" id="PF02557"/>
    </source>
</evidence>
<dbReference type="Pfam" id="PF02557">
    <property type="entry name" value="VanY"/>
    <property type="match status" value="1"/>
</dbReference>
<feature type="compositionally biased region" description="Low complexity" evidence="1">
    <location>
        <begin position="62"/>
        <end position="74"/>
    </location>
</feature>
<evidence type="ECO:0000313" key="4">
    <source>
        <dbReference type="EMBL" id="MBD2848433.1"/>
    </source>
</evidence>
<organism evidence="4 5">
    <name type="scientific">Paenibacillus sabuli</name>
    <dbReference type="NCBI Taxonomy" id="2772509"/>
    <lineage>
        <taxon>Bacteria</taxon>
        <taxon>Bacillati</taxon>
        <taxon>Bacillota</taxon>
        <taxon>Bacilli</taxon>
        <taxon>Bacillales</taxon>
        <taxon>Paenibacillaceae</taxon>
        <taxon>Paenibacillus</taxon>
    </lineage>
</organism>
<feature type="region of interest" description="Disordered" evidence="1">
    <location>
        <begin position="27"/>
        <end position="87"/>
    </location>
</feature>
<keyword evidence="2" id="KW-0732">Signal</keyword>
<accession>A0A927GU93</accession>
<dbReference type="EMBL" id="JACXIZ010000066">
    <property type="protein sequence ID" value="MBD2848433.1"/>
    <property type="molecule type" value="Genomic_DNA"/>
</dbReference>
<dbReference type="InterPro" id="IPR003709">
    <property type="entry name" value="VanY-like_core_dom"/>
</dbReference>
<dbReference type="AlphaFoldDB" id="A0A927GU93"/>
<protein>
    <submittedName>
        <fullName evidence="4">M15 family metallopeptidase</fullName>
    </submittedName>
</protein>
<dbReference type="Gene3D" id="3.30.200.180">
    <property type="match status" value="1"/>
</dbReference>
<comment type="caution">
    <text evidence="4">The sequence shown here is derived from an EMBL/GenBank/DDBJ whole genome shotgun (WGS) entry which is preliminary data.</text>
</comment>
<gene>
    <name evidence="4" type="ORF">IDH44_24895</name>
</gene>
<dbReference type="InterPro" id="IPR009045">
    <property type="entry name" value="Zn_M74/Hedgehog-like"/>
</dbReference>
<proteinExistence type="predicted"/>
<dbReference type="PANTHER" id="PTHR34385:SF1">
    <property type="entry name" value="PEPTIDOGLYCAN L-ALANYL-D-GLUTAMATE ENDOPEPTIDASE CWLK"/>
    <property type="match status" value="1"/>
</dbReference>
<dbReference type="InterPro" id="IPR052179">
    <property type="entry name" value="DD-CPase-like"/>
</dbReference>
<dbReference type="SUPFAM" id="SSF55166">
    <property type="entry name" value="Hedgehog/DD-peptidase"/>
    <property type="match status" value="1"/>
</dbReference>
<dbReference type="CDD" id="cd14852">
    <property type="entry name" value="LD-carboxypeptidase"/>
    <property type="match status" value="1"/>
</dbReference>
<dbReference type="GO" id="GO:0008233">
    <property type="term" value="F:peptidase activity"/>
    <property type="evidence" value="ECO:0007669"/>
    <property type="project" value="InterPro"/>
</dbReference>
<evidence type="ECO:0000256" key="2">
    <source>
        <dbReference type="SAM" id="SignalP"/>
    </source>
</evidence>
<sequence>MKKWIVGFLALALLGFGVARCEMNSGRELDDGGRTEVLSNAPHTPEAGAQPGDRKVSDPVGDTDTAAASGTSADARGDARAVGEGEGMDTLRLEERDIYKGELLLVNEEIAISPDFEAPETLLLYEHRELVQGFGLMDRSIRLTPELLERFTAMVEEAETDGVDRFLITSGYRTEEEQGELYRQLGAESAMPAGYSEHNLGMALDIGSSIGEMRVAPEGEWLREYAWEHGFILRYPEDKTEVTGVKYEPWHYRYVGLPHSAVMQQKGWVLEEYLAFLKEHRAMEAEWDGQRYHIAYYPLSETRSIRVPADGRYTVSGNNTDGVVVTVWE</sequence>
<feature type="signal peptide" evidence="2">
    <location>
        <begin position="1"/>
        <end position="21"/>
    </location>
</feature>
<dbReference type="Gene3D" id="3.30.1380.10">
    <property type="match status" value="1"/>
</dbReference>
<dbReference type="RefSeq" id="WP_190921532.1">
    <property type="nucleotide sequence ID" value="NZ_JACXIZ010000066.1"/>
</dbReference>